<keyword evidence="4" id="KW-0238">DNA-binding</keyword>
<dbReference type="InterPro" id="IPR014284">
    <property type="entry name" value="RNA_pol_sigma-70_dom"/>
</dbReference>
<reference evidence="8" key="1">
    <citation type="submission" date="2014-12" db="EMBL/GenBank/DDBJ databases">
        <title>Genome sequence of Clostridium beijerinckii strain 59B.</title>
        <authorList>
            <person name="Little G.T."/>
            <person name="Minton N.P."/>
        </authorList>
    </citation>
    <scope>NUCLEOTIDE SEQUENCE [LARGE SCALE GENOMIC DNA]</scope>
    <source>
        <strain evidence="8">59B</strain>
    </source>
</reference>
<dbReference type="InterPro" id="IPR013324">
    <property type="entry name" value="RNA_pol_sigma_r3/r4-like"/>
</dbReference>
<dbReference type="STRING" id="1520.LF65_04208"/>
<dbReference type="PANTHER" id="PTHR43133">
    <property type="entry name" value="RNA POLYMERASE ECF-TYPE SIGMA FACTO"/>
    <property type="match status" value="1"/>
</dbReference>
<dbReference type="SUPFAM" id="SSF88659">
    <property type="entry name" value="Sigma3 and sigma4 domains of RNA polymerase sigma factors"/>
    <property type="match status" value="1"/>
</dbReference>
<evidence type="ECO:0000256" key="2">
    <source>
        <dbReference type="ARBA" id="ARBA00023015"/>
    </source>
</evidence>
<dbReference type="GO" id="GO:0003677">
    <property type="term" value="F:DNA binding"/>
    <property type="evidence" value="ECO:0007669"/>
    <property type="project" value="UniProtKB-KW"/>
</dbReference>
<evidence type="ECO:0000256" key="4">
    <source>
        <dbReference type="ARBA" id="ARBA00023125"/>
    </source>
</evidence>
<dbReference type="Gene3D" id="1.10.10.10">
    <property type="entry name" value="Winged helix-like DNA-binding domain superfamily/Winged helix DNA-binding domain"/>
    <property type="match status" value="1"/>
</dbReference>
<keyword evidence="3" id="KW-0731">Sigma factor</keyword>
<proteinExistence type="inferred from homology"/>
<protein>
    <recommendedName>
        <fullName evidence="6">RNA polymerase sigma-70 region 2 domain-containing protein</fullName>
    </recommendedName>
</protein>
<dbReference type="EMBL" id="CP010086">
    <property type="protein sequence ID" value="AJH00749.2"/>
    <property type="molecule type" value="Genomic_DNA"/>
</dbReference>
<dbReference type="KEGG" id="cbei:LF65_04208"/>
<name>A0A0B5QUZ6_CLOBE</name>
<dbReference type="AlphaFoldDB" id="A0A0B5QUZ6"/>
<dbReference type="Pfam" id="PF04542">
    <property type="entry name" value="Sigma70_r2"/>
    <property type="match status" value="1"/>
</dbReference>
<dbReference type="GO" id="GO:0016987">
    <property type="term" value="F:sigma factor activity"/>
    <property type="evidence" value="ECO:0007669"/>
    <property type="project" value="UniProtKB-KW"/>
</dbReference>
<evidence type="ECO:0000259" key="6">
    <source>
        <dbReference type="Pfam" id="PF04542"/>
    </source>
</evidence>
<keyword evidence="5" id="KW-0804">Transcription</keyword>
<organism evidence="7 8">
    <name type="scientific">Clostridium beijerinckii</name>
    <name type="common">Clostridium MP</name>
    <dbReference type="NCBI Taxonomy" id="1520"/>
    <lineage>
        <taxon>Bacteria</taxon>
        <taxon>Bacillati</taxon>
        <taxon>Bacillota</taxon>
        <taxon>Clostridia</taxon>
        <taxon>Eubacteriales</taxon>
        <taxon>Clostridiaceae</taxon>
        <taxon>Clostridium</taxon>
    </lineage>
</organism>
<dbReference type="InterPro" id="IPR013325">
    <property type="entry name" value="RNA_pol_sigma_r2"/>
</dbReference>
<dbReference type="GO" id="GO:0006352">
    <property type="term" value="P:DNA-templated transcription initiation"/>
    <property type="evidence" value="ECO:0007669"/>
    <property type="project" value="InterPro"/>
</dbReference>
<dbReference type="SUPFAM" id="SSF88946">
    <property type="entry name" value="Sigma2 domain of RNA polymerase sigma factors"/>
    <property type="match status" value="1"/>
</dbReference>
<dbReference type="InterPro" id="IPR039425">
    <property type="entry name" value="RNA_pol_sigma-70-like"/>
</dbReference>
<gene>
    <name evidence="7" type="ORF">LF65_04208</name>
</gene>
<sequence>MVKGEADEKTDFEIIYELYVKNVFKFLLKLTKDYDLAEDLTQETFVKAFNKIESFKGKSKLIVWLCQIGKNLYFDYLKKTSKIIDIENIQEMEFNTENLLEDDFVKKDELSYILKIVMQMCDPYKTVFFSRTYLELSYKEIGKKYGKNETWARVTFHRAKLMLQKSLKEMKI</sequence>
<keyword evidence="2" id="KW-0805">Transcription regulation</keyword>
<feature type="domain" description="RNA polymerase sigma-70 region 2" evidence="6">
    <location>
        <begin position="15"/>
        <end position="81"/>
    </location>
</feature>
<evidence type="ECO:0000313" key="8">
    <source>
        <dbReference type="Proteomes" id="UP000031866"/>
    </source>
</evidence>
<dbReference type="Gene3D" id="1.10.1740.10">
    <property type="match status" value="1"/>
</dbReference>
<dbReference type="Proteomes" id="UP000031866">
    <property type="component" value="Chromosome"/>
</dbReference>
<dbReference type="NCBIfam" id="TIGR02937">
    <property type="entry name" value="sigma70-ECF"/>
    <property type="match status" value="1"/>
</dbReference>
<evidence type="ECO:0000256" key="1">
    <source>
        <dbReference type="ARBA" id="ARBA00010641"/>
    </source>
</evidence>
<comment type="similarity">
    <text evidence="1">Belongs to the sigma-70 factor family. ECF subfamily.</text>
</comment>
<evidence type="ECO:0000256" key="3">
    <source>
        <dbReference type="ARBA" id="ARBA00023082"/>
    </source>
</evidence>
<dbReference type="PANTHER" id="PTHR43133:SF52">
    <property type="entry name" value="ECF RNA POLYMERASE SIGMA FACTOR SIGL"/>
    <property type="match status" value="1"/>
</dbReference>
<dbReference type="InterPro" id="IPR007627">
    <property type="entry name" value="RNA_pol_sigma70_r2"/>
</dbReference>
<evidence type="ECO:0000313" key="7">
    <source>
        <dbReference type="EMBL" id="AJH00749.2"/>
    </source>
</evidence>
<evidence type="ECO:0000256" key="5">
    <source>
        <dbReference type="ARBA" id="ARBA00023163"/>
    </source>
</evidence>
<accession>A0A0B5QUZ6</accession>
<dbReference type="InterPro" id="IPR036388">
    <property type="entry name" value="WH-like_DNA-bd_sf"/>
</dbReference>